<dbReference type="CDD" id="cd00383">
    <property type="entry name" value="trans_reg_C"/>
    <property type="match status" value="1"/>
</dbReference>
<sequence>MKLLIVEDEKRLLDNVVSFFERSGFLVDASQNAEEGLDLALERSYDCIVLDVLLPGMNGYEFCRFLREEMKSDVPIIIITALGEVDNRIEGLEIGADDYVPKPFDLRELEARVRALVRRNQLKIESIVQYGPLRYDSRKEVFACSGGRLDLTSREVSILALLFRNPGTVFSREEITDKIWETGFEPRSNIVDVYINYIRRKLESAGMYNMIETVPGKGYRFRSLTDDG</sequence>
<evidence type="ECO:0000256" key="1">
    <source>
        <dbReference type="ARBA" id="ARBA00022553"/>
    </source>
</evidence>
<feature type="domain" description="Response regulatory" evidence="8">
    <location>
        <begin position="2"/>
        <end position="117"/>
    </location>
</feature>
<dbReference type="InterPro" id="IPR039420">
    <property type="entry name" value="WalR-like"/>
</dbReference>
<evidence type="ECO:0000259" key="8">
    <source>
        <dbReference type="PROSITE" id="PS50110"/>
    </source>
</evidence>
<evidence type="ECO:0000256" key="6">
    <source>
        <dbReference type="PROSITE-ProRule" id="PRU00169"/>
    </source>
</evidence>
<evidence type="ECO:0000256" key="3">
    <source>
        <dbReference type="ARBA" id="ARBA00023015"/>
    </source>
</evidence>
<dbReference type="AlphaFoldDB" id="A0A101GYJ3"/>
<reference evidence="12 13" key="2">
    <citation type="journal article" date="2015" name="MBio">
        <title>Genome-Resolved Metagenomic Analysis Reveals Roles for Candidate Phyla and Other Microbial Community Members in Biogeochemical Transformations in Oil Reservoirs.</title>
        <authorList>
            <person name="Hu P."/>
            <person name="Tom L."/>
            <person name="Singh A."/>
            <person name="Thomas B.C."/>
            <person name="Baker B.J."/>
            <person name="Piceno Y.M."/>
            <person name="Andersen G.L."/>
            <person name="Banfield J.F."/>
        </authorList>
    </citation>
    <scope>NUCLEOTIDE SEQUENCE [LARGE SCALE GENOMIC DNA]</scope>
</reference>
<name>A0A101GYJ3_9BACT</name>
<feature type="DNA-binding region" description="OmpR/PhoB-type" evidence="7">
    <location>
        <begin position="125"/>
        <end position="223"/>
    </location>
</feature>
<evidence type="ECO:0000256" key="7">
    <source>
        <dbReference type="PROSITE-ProRule" id="PRU01091"/>
    </source>
</evidence>
<dbReference type="Gene3D" id="6.10.250.690">
    <property type="match status" value="1"/>
</dbReference>
<dbReference type="Pfam" id="PF00486">
    <property type="entry name" value="Trans_reg_C"/>
    <property type="match status" value="1"/>
</dbReference>
<evidence type="ECO:0000256" key="5">
    <source>
        <dbReference type="ARBA" id="ARBA00023163"/>
    </source>
</evidence>
<dbReference type="InterPro" id="IPR001789">
    <property type="entry name" value="Sig_transdc_resp-reg_receiver"/>
</dbReference>
<dbReference type="Proteomes" id="UP000054260">
    <property type="component" value="Unassembled WGS sequence"/>
</dbReference>
<evidence type="ECO:0000256" key="2">
    <source>
        <dbReference type="ARBA" id="ARBA00023012"/>
    </source>
</evidence>
<keyword evidence="2" id="KW-0902">Two-component regulatory system</keyword>
<dbReference type="PANTHER" id="PTHR48111">
    <property type="entry name" value="REGULATOR OF RPOS"/>
    <property type="match status" value="1"/>
</dbReference>
<dbReference type="Proteomes" id="UP000055014">
    <property type="component" value="Unassembled WGS sequence"/>
</dbReference>
<comment type="caution">
    <text evidence="10">The sequence shown here is derived from an EMBL/GenBank/DDBJ whole genome shotgun (WGS) entry which is preliminary data.</text>
</comment>
<gene>
    <name evidence="10" type="ORF">XD86_1170</name>
    <name evidence="11" type="ORF">XE02_1504</name>
</gene>
<dbReference type="PATRIC" id="fig|1236046.5.peg.1649"/>
<dbReference type="EMBL" id="LGGH01000203">
    <property type="protein sequence ID" value="KUK66495.1"/>
    <property type="molecule type" value="Genomic_DNA"/>
</dbReference>
<evidence type="ECO:0000259" key="9">
    <source>
        <dbReference type="PROSITE" id="PS51755"/>
    </source>
</evidence>
<dbReference type="SMART" id="SM00448">
    <property type="entry name" value="REC"/>
    <property type="match status" value="1"/>
</dbReference>
<dbReference type="PANTHER" id="PTHR48111:SF1">
    <property type="entry name" value="TWO-COMPONENT RESPONSE REGULATOR ORR33"/>
    <property type="match status" value="1"/>
</dbReference>
<keyword evidence="4 7" id="KW-0238">DNA-binding</keyword>
<dbReference type="Gene3D" id="3.40.50.2300">
    <property type="match status" value="1"/>
</dbReference>
<dbReference type="Pfam" id="PF00072">
    <property type="entry name" value="Response_reg"/>
    <property type="match status" value="1"/>
</dbReference>
<dbReference type="PROSITE" id="PS51755">
    <property type="entry name" value="OMPR_PHOB"/>
    <property type="match status" value="1"/>
</dbReference>
<reference evidence="10" key="1">
    <citation type="journal article" date="2015" name="MBio">
        <title>Genome-resolved metagenomic analysis reveals roles for candidate phyla and other microbial community members in biogeochemical transformations in oil reservoirs.</title>
        <authorList>
            <person name="Hu P."/>
            <person name="Tom L."/>
            <person name="Singh A."/>
            <person name="Thomas B.C."/>
            <person name="Baker B.J."/>
            <person name="Piceno Y.M."/>
            <person name="Andersen G.L."/>
            <person name="Banfield J.F."/>
        </authorList>
    </citation>
    <scope>NUCLEOTIDE SEQUENCE [LARGE SCALE GENOMIC DNA]</scope>
    <source>
        <strain evidence="10">46_47</strain>
        <strain evidence="11">46_70</strain>
    </source>
</reference>
<evidence type="ECO:0000313" key="11">
    <source>
        <dbReference type="EMBL" id="KUK85564.1"/>
    </source>
</evidence>
<dbReference type="EMBL" id="LGGW01000202">
    <property type="protein sequence ID" value="KUK85564.1"/>
    <property type="molecule type" value="Genomic_DNA"/>
</dbReference>
<evidence type="ECO:0000256" key="4">
    <source>
        <dbReference type="ARBA" id="ARBA00023125"/>
    </source>
</evidence>
<keyword evidence="5" id="KW-0804">Transcription</keyword>
<dbReference type="SMART" id="SM00862">
    <property type="entry name" value="Trans_reg_C"/>
    <property type="match status" value="1"/>
</dbReference>
<dbReference type="PROSITE" id="PS50110">
    <property type="entry name" value="RESPONSE_REGULATORY"/>
    <property type="match status" value="1"/>
</dbReference>
<proteinExistence type="predicted"/>
<dbReference type="SUPFAM" id="SSF52172">
    <property type="entry name" value="CheY-like"/>
    <property type="match status" value="1"/>
</dbReference>
<dbReference type="GO" id="GO:0032993">
    <property type="term" value="C:protein-DNA complex"/>
    <property type="evidence" value="ECO:0007669"/>
    <property type="project" value="TreeGrafter"/>
</dbReference>
<organism evidence="10 12">
    <name type="scientific">Mesotoga infera</name>
    <dbReference type="NCBI Taxonomy" id="1236046"/>
    <lineage>
        <taxon>Bacteria</taxon>
        <taxon>Thermotogati</taxon>
        <taxon>Thermotogota</taxon>
        <taxon>Thermotogae</taxon>
        <taxon>Kosmotogales</taxon>
        <taxon>Kosmotogaceae</taxon>
        <taxon>Mesotoga</taxon>
    </lineage>
</organism>
<feature type="modified residue" description="4-aspartylphosphate" evidence="6">
    <location>
        <position position="51"/>
    </location>
</feature>
<dbReference type="GO" id="GO:0000976">
    <property type="term" value="F:transcription cis-regulatory region binding"/>
    <property type="evidence" value="ECO:0007669"/>
    <property type="project" value="TreeGrafter"/>
</dbReference>
<dbReference type="InterPro" id="IPR036388">
    <property type="entry name" value="WH-like_DNA-bd_sf"/>
</dbReference>
<dbReference type="GO" id="GO:0005829">
    <property type="term" value="C:cytosol"/>
    <property type="evidence" value="ECO:0007669"/>
    <property type="project" value="TreeGrafter"/>
</dbReference>
<dbReference type="Gene3D" id="1.10.10.10">
    <property type="entry name" value="Winged helix-like DNA-binding domain superfamily/Winged helix DNA-binding domain"/>
    <property type="match status" value="1"/>
</dbReference>
<keyword evidence="1 6" id="KW-0597">Phosphoprotein</keyword>
<protein>
    <submittedName>
        <fullName evidence="10">Response regulator with CheY-like receiver domain and winged-helix DNA-binding domain</fullName>
    </submittedName>
</protein>
<dbReference type="InterPro" id="IPR001867">
    <property type="entry name" value="OmpR/PhoB-type_DNA-bd"/>
</dbReference>
<dbReference type="GO" id="GO:0000156">
    <property type="term" value="F:phosphorelay response regulator activity"/>
    <property type="evidence" value="ECO:0007669"/>
    <property type="project" value="TreeGrafter"/>
</dbReference>
<evidence type="ECO:0000313" key="12">
    <source>
        <dbReference type="Proteomes" id="UP000054260"/>
    </source>
</evidence>
<accession>A0A101GYJ3</accession>
<dbReference type="GO" id="GO:0006355">
    <property type="term" value="P:regulation of DNA-templated transcription"/>
    <property type="evidence" value="ECO:0007669"/>
    <property type="project" value="InterPro"/>
</dbReference>
<evidence type="ECO:0000313" key="10">
    <source>
        <dbReference type="EMBL" id="KUK66495.1"/>
    </source>
</evidence>
<dbReference type="InterPro" id="IPR011006">
    <property type="entry name" value="CheY-like_superfamily"/>
</dbReference>
<evidence type="ECO:0000313" key="13">
    <source>
        <dbReference type="Proteomes" id="UP000055014"/>
    </source>
</evidence>
<feature type="domain" description="OmpR/PhoB-type" evidence="9">
    <location>
        <begin position="125"/>
        <end position="223"/>
    </location>
</feature>
<keyword evidence="3" id="KW-0805">Transcription regulation</keyword>